<dbReference type="InterPro" id="IPR003690">
    <property type="entry name" value="MTERF"/>
</dbReference>
<protein>
    <submittedName>
        <fullName evidence="4">Uncharacterized protein</fullName>
    </submittedName>
</protein>
<dbReference type="FunFam" id="1.25.70.10:FF:000019">
    <property type="entry name" value="mTERF family protein"/>
    <property type="match status" value="1"/>
</dbReference>
<proteinExistence type="inferred from homology"/>
<dbReference type="PANTHER" id="PTHR13068:SF103">
    <property type="entry name" value="MITOCHONDRIAL TRANSCRIPTION TERMINATION FACTOR FAMILY PROTEIN"/>
    <property type="match status" value="1"/>
</dbReference>
<dbReference type="AlphaFoldDB" id="A0AAP0P685"/>
<organism evidence="4 5">
    <name type="scientific">Stephania yunnanensis</name>
    <dbReference type="NCBI Taxonomy" id="152371"/>
    <lineage>
        <taxon>Eukaryota</taxon>
        <taxon>Viridiplantae</taxon>
        <taxon>Streptophyta</taxon>
        <taxon>Embryophyta</taxon>
        <taxon>Tracheophyta</taxon>
        <taxon>Spermatophyta</taxon>
        <taxon>Magnoliopsida</taxon>
        <taxon>Ranunculales</taxon>
        <taxon>Menispermaceae</taxon>
        <taxon>Menispermoideae</taxon>
        <taxon>Cissampelideae</taxon>
        <taxon>Stephania</taxon>
    </lineage>
</organism>
<dbReference type="InterPro" id="IPR038538">
    <property type="entry name" value="MTERF_sf"/>
</dbReference>
<evidence type="ECO:0000313" key="5">
    <source>
        <dbReference type="Proteomes" id="UP001420932"/>
    </source>
</evidence>
<dbReference type="FunFam" id="1.25.70.10:FF:000014">
    <property type="entry name" value="Transcription termination factor MTEF18, mitochondrial"/>
    <property type="match status" value="1"/>
</dbReference>
<accession>A0AAP0P685</accession>
<dbReference type="Pfam" id="PF02536">
    <property type="entry name" value="mTERF"/>
    <property type="match status" value="2"/>
</dbReference>
<keyword evidence="2" id="KW-0806">Transcription termination</keyword>
<name>A0AAP0P685_9MAGN</name>
<dbReference type="Gene3D" id="1.25.70.10">
    <property type="entry name" value="Transcription termination factor 3, mitochondrial"/>
    <property type="match status" value="2"/>
</dbReference>
<comment type="similarity">
    <text evidence="1">Belongs to the mTERF family.</text>
</comment>
<evidence type="ECO:0000256" key="2">
    <source>
        <dbReference type="ARBA" id="ARBA00022472"/>
    </source>
</evidence>
<dbReference type="SMART" id="SM00733">
    <property type="entry name" value="Mterf"/>
    <property type="match status" value="5"/>
</dbReference>
<dbReference type="EMBL" id="JBBNAF010000007">
    <property type="protein sequence ID" value="KAK9129026.1"/>
    <property type="molecule type" value="Genomic_DNA"/>
</dbReference>
<keyword evidence="5" id="KW-1185">Reference proteome</keyword>
<gene>
    <name evidence="4" type="ORF">Syun_017823</name>
</gene>
<sequence length="576" mass="65985">MNNLRKLNSLWLLKWGFSDFHSNIRVRSKALILFYSSSRVEIAEDVHTIEEIRAPKCSSAARVSRAVRNEAQEALLEYLHCTRNLPFSDAEHISKNSPNFLNKLLKRVKDEQQIGHYLTKYFRYNPVNEFEPFFESIGLKQSEIDPVLPRSLMFLSDDDVLMENYHVLCDYGVDRSKIGKIYKEVKEVFGYDYGVLQSKLRGYEDLGLSQASVIKVVASSPCLLVGVVDCEFVEVLEMLKKVGIEHDWIMRQLSEKNSYQWNQMLRILSFFNEIFCSEEEVGGVVRRHPGLMLDGSGSKTFSLITVLVKLGFKRGELSSLLLQFPRMQVGTFTRNFRQALLFLIEIEMEADDIVKIISEYSTFVGSFALKKPISILTNLNIGKKRLCSMIKEDPRQLKNWTLGLRVNPLPNSGENEQSLIQKTEFLLKLGFVPNSAEMKKSLKVFRGKGGELQERFDCFVKAGLDRKVVSEMIKVAPHVLNQTKDLIETKIDFLVNGLGYPISSIANFPSCISYTIERVKLRFSMYNWLKEQGAAGPSLALSTILASSDKKFVKYYVEHHPQGPEVWEKLKKEFNV</sequence>
<keyword evidence="2" id="KW-0804">Transcription</keyword>
<evidence type="ECO:0000256" key="1">
    <source>
        <dbReference type="ARBA" id="ARBA00007692"/>
    </source>
</evidence>
<reference evidence="4 5" key="1">
    <citation type="submission" date="2024-01" db="EMBL/GenBank/DDBJ databases">
        <title>Genome assemblies of Stephania.</title>
        <authorList>
            <person name="Yang L."/>
        </authorList>
    </citation>
    <scope>NUCLEOTIDE SEQUENCE [LARGE SCALE GENOMIC DNA]</scope>
    <source>
        <strain evidence="4">YNDBR</strain>
        <tissue evidence="4">Leaf</tissue>
    </source>
</reference>
<dbReference type="Proteomes" id="UP001420932">
    <property type="component" value="Unassembled WGS sequence"/>
</dbReference>
<keyword evidence="3" id="KW-0809">Transit peptide</keyword>
<keyword evidence="2" id="KW-0805">Transcription regulation</keyword>
<dbReference type="PANTHER" id="PTHR13068">
    <property type="entry name" value="CGI-12 PROTEIN-RELATED"/>
    <property type="match status" value="1"/>
</dbReference>
<dbReference type="GO" id="GO:0006353">
    <property type="term" value="P:DNA-templated transcription termination"/>
    <property type="evidence" value="ECO:0007669"/>
    <property type="project" value="UniProtKB-KW"/>
</dbReference>
<evidence type="ECO:0000256" key="3">
    <source>
        <dbReference type="ARBA" id="ARBA00022946"/>
    </source>
</evidence>
<dbReference type="GO" id="GO:0003676">
    <property type="term" value="F:nucleic acid binding"/>
    <property type="evidence" value="ECO:0007669"/>
    <property type="project" value="InterPro"/>
</dbReference>
<evidence type="ECO:0000313" key="4">
    <source>
        <dbReference type="EMBL" id="KAK9129026.1"/>
    </source>
</evidence>
<comment type="caution">
    <text evidence="4">The sequence shown here is derived from an EMBL/GenBank/DDBJ whole genome shotgun (WGS) entry which is preliminary data.</text>
</comment>